<evidence type="ECO:0000313" key="1">
    <source>
        <dbReference type="EMBL" id="BCJ93342.1"/>
    </source>
</evidence>
<sequence length="198" mass="23205">MSLLFRAILVLILYILLLLETLVHELGHAYMIRKCNKKEKLIIALGYQEQIIHKKNPFVDKLGIRVYSHKYILKFLKMENLNGLIVPEHEYSLQYYDVKQIRKIAKAGIMFGLTYVLVIGTCFIIIVINIFGMVNQNFAFWARIIVTPIFIIFVSLFCYSGYRNSSDYAIASSDEEAIKFSNEYKNKEAIYRYKNYVD</sequence>
<dbReference type="KEGG" id="acel:acsn021_09110"/>
<dbReference type="Proteomes" id="UP000515561">
    <property type="component" value="Chromosome"/>
</dbReference>
<keyword evidence="2" id="KW-1185">Reference proteome</keyword>
<dbReference type="EMBL" id="AP023367">
    <property type="protein sequence ID" value="BCJ93342.1"/>
    <property type="molecule type" value="Genomic_DNA"/>
</dbReference>
<gene>
    <name evidence="1" type="ORF">acsn021_09110</name>
</gene>
<dbReference type="RefSeq" id="WP_184090373.1">
    <property type="nucleotide sequence ID" value="NZ_AP023367.1"/>
</dbReference>
<name>A0A6S6R1C4_9FIRM</name>
<proteinExistence type="predicted"/>
<reference evidence="1 2" key="1">
    <citation type="journal article" date="2016" name="Int. J. Syst. Evol. Microbiol.">
        <title>Descriptions of Anaerotaenia torta gen. nov., sp. nov. and Anaerocolumna cellulosilytica gen. nov., sp. nov. isolated from a methanogenic reactor of cattle waste.</title>
        <authorList>
            <person name="Uek A."/>
            <person name="Ohtaki Y."/>
            <person name="Kaku N."/>
            <person name="Ueki K."/>
        </authorList>
    </citation>
    <scope>NUCLEOTIDE SEQUENCE [LARGE SCALE GENOMIC DNA]</scope>
    <source>
        <strain evidence="1 2">SN021</strain>
    </source>
</reference>
<evidence type="ECO:0000313" key="2">
    <source>
        <dbReference type="Proteomes" id="UP000515561"/>
    </source>
</evidence>
<accession>A0A6S6R1C4</accession>
<organism evidence="1 2">
    <name type="scientific">Anaerocolumna cellulosilytica</name>
    <dbReference type="NCBI Taxonomy" id="433286"/>
    <lineage>
        <taxon>Bacteria</taxon>
        <taxon>Bacillati</taxon>
        <taxon>Bacillota</taxon>
        <taxon>Clostridia</taxon>
        <taxon>Lachnospirales</taxon>
        <taxon>Lachnospiraceae</taxon>
        <taxon>Anaerocolumna</taxon>
    </lineage>
</organism>
<protein>
    <submittedName>
        <fullName evidence="1">Uncharacterized protein</fullName>
    </submittedName>
</protein>
<dbReference type="AlphaFoldDB" id="A0A6S6R1C4"/>